<evidence type="ECO:0000256" key="1">
    <source>
        <dbReference type="SAM" id="SignalP"/>
    </source>
</evidence>
<dbReference type="InterPro" id="IPR046209">
    <property type="entry name" value="DUF6242_N"/>
</dbReference>
<dbReference type="PROSITE" id="PS51257">
    <property type="entry name" value="PROKAR_LIPOPROTEIN"/>
    <property type="match status" value="1"/>
</dbReference>
<feature type="domain" description="DUF6242" evidence="2">
    <location>
        <begin position="41"/>
        <end position="156"/>
    </location>
</feature>
<dbReference type="EMBL" id="AP035785">
    <property type="protein sequence ID" value="BFO71964.1"/>
    <property type="molecule type" value="Genomic_DNA"/>
</dbReference>
<evidence type="ECO:0000259" key="3">
    <source>
        <dbReference type="Pfam" id="PF25852"/>
    </source>
</evidence>
<feature type="signal peptide" evidence="1">
    <location>
        <begin position="1"/>
        <end position="20"/>
    </location>
</feature>
<feature type="chain" id="PRO_5044328890" description="Exo-alpha-sialidase" evidence="1">
    <location>
        <begin position="21"/>
        <end position="477"/>
    </location>
</feature>
<keyword evidence="1" id="KW-0732">Signal</keyword>
<dbReference type="SUPFAM" id="SSF110296">
    <property type="entry name" value="Oligoxyloglucan reducing end-specific cellobiohydrolase"/>
    <property type="match status" value="1"/>
</dbReference>
<dbReference type="InterPro" id="IPR015943">
    <property type="entry name" value="WD40/YVTN_repeat-like_dom_sf"/>
</dbReference>
<evidence type="ECO:0008006" key="5">
    <source>
        <dbReference type="Google" id="ProtNLM"/>
    </source>
</evidence>
<dbReference type="Pfam" id="PF19755">
    <property type="entry name" value="DUF6242"/>
    <property type="match status" value="1"/>
</dbReference>
<gene>
    <name evidence="4" type="ORF">GTC17253_19300</name>
</gene>
<protein>
    <recommendedName>
        <fullName evidence="5">Exo-alpha-sialidase</fullName>
    </recommendedName>
</protein>
<name>A0AB33IR30_9BACT</name>
<sequence length="477" mass="51427">MKGKLLSTAVLLLSAISLLSSCLGNNDENTTYYGETAITSFKLGTLKRTIHTKTASGKDSVYTATLEGSNYPFYIDQINHRIYNPDSLPKGVDVRRVACTIAAKSGGVILLKDNDSDSLFYYNTADSIDFRQPREFRVMSAVNNSETAMRSYTIQVNVHKEVADTFVWKNPAINNAQIAALTAMRGYALGGFVYVVGNKGAGVEVYRTAESDGATWSAVVPNVALAVEAYKNIAVQGNTAYLLNGGTIYTSTDFKTWVKGASATTIKQLLGFGTKKLYAVTVAGGLAASADNGATWTDEKLDNEPTLLPTEDVNFICKRGTASDPIDYLTIIGSRSDAYATDSTAMVWGKVEELSADAKMSSWAYYPIARGDKYKAPRLQGLQAVQYGNGIRAIGGAGRGAGKQKAFTNVFTSVDGGLHWPKDATIAMPTGFSSSETSFALVVDSQNRLWIICGGTGQVWKGLLSDLAWKKEEKIFQ</sequence>
<dbReference type="Pfam" id="PF25852">
    <property type="entry name" value="DUF6242_C"/>
    <property type="match status" value="1"/>
</dbReference>
<organism evidence="4">
    <name type="scientific">Prevotella sp. GTC17253</name>
    <dbReference type="NCBI Taxonomy" id="3236793"/>
    <lineage>
        <taxon>Bacteria</taxon>
        <taxon>Pseudomonadati</taxon>
        <taxon>Bacteroidota</taxon>
        <taxon>Bacteroidia</taxon>
        <taxon>Bacteroidales</taxon>
        <taxon>Prevotellaceae</taxon>
        <taxon>Prevotella</taxon>
    </lineage>
</organism>
<dbReference type="Gene3D" id="2.130.10.10">
    <property type="entry name" value="YVTN repeat-like/Quinoprotein amine dehydrogenase"/>
    <property type="match status" value="1"/>
</dbReference>
<dbReference type="InterPro" id="IPR058667">
    <property type="entry name" value="DUF6242_C"/>
</dbReference>
<dbReference type="AlphaFoldDB" id="A0AB33IR30"/>
<feature type="domain" description="DUF6242" evidence="3">
    <location>
        <begin position="163"/>
        <end position="472"/>
    </location>
</feature>
<evidence type="ECO:0000313" key="4">
    <source>
        <dbReference type="EMBL" id="BFO71964.1"/>
    </source>
</evidence>
<reference evidence="4" key="1">
    <citation type="submission" date="2024-07" db="EMBL/GenBank/DDBJ databases">
        <title>Complete genome sequence of Prevotella sp. YM-2024 GTC17253.</title>
        <authorList>
            <person name="Hayashi M."/>
            <person name="Muto Y."/>
            <person name="Tanaka K."/>
            <person name="Niwa H."/>
        </authorList>
    </citation>
    <scope>NUCLEOTIDE SEQUENCE</scope>
    <source>
        <strain evidence="4">GTC17253</strain>
    </source>
</reference>
<proteinExistence type="predicted"/>
<evidence type="ECO:0000259" key="2">
    <source>
        <dbReference type="Pfam" id="PF19755"/>
    </source>
</evidence>
<accession>A0AB33IR30</accession>